<protein>
    <submittedName>
        <fullName evidence="1">GrpB family protein</fullName>
    </submittedName>
</protein>
<reference evidence="1 2" key="1">
    <citation type="submission" date="2021-03" db="EMBL/GenBank/DDBJ databases">
        <title>Glycomyces sp. nov., a novel actinomycete isolated from soil.</title>
        <authorList>
            <person name="Yang X."/>
            <person name="Xu X."/>
        </authorList>
    </citation>
    <scope>NUCLEOTIDE SEQUENCE [LARGE SCALE GENOMIC DNA]</scope>
    <source>
        <strain evidence="1 2">NEAU-S30</strain>
    </source>
</reference>
<dbReference type="Gene3D" id="3.30.460.10">
    <property type="entry name" value="Beta Polymerase, domain 2"/>
    <property type="match status" value="1"/>
</dbReference>
<dbReference type="RefSeq" id="WP_208495410.1">
    <property type="nucleotide sequence ID" value="NZ_JAGFNP010000003.1"/>
</dbReference>
<name>A0ABS3U1H6_9ACTN</name>
<proteinExistence type="predicted"/>
<dbReference type="InterPro" id="IPR007344">
    <property type="entry name" value="GrpB/CoaE"/>
</dbReference>
<comment type="caution">
    <text evidence="1">The sequence shown here is derived from an EMBL/GenBank/DDBJ whole genome shotgun (WGS) entry which is preliminary data.</text>
</comment>
<dbReference type="EMBL" id="JAGFNP010000003">
    <property type="protein sequence ID" value="MBO3732625.1"/>
    <property type="molecule type" value="Genomic_DNA"/>
</dbReference>
<organism evidence="1 2">
    <name type="scientific">Glycomyces niveus</name>
    <dbReference type="NCBI Taxonomy" id="2820287"/>
    <lineage>
        <taxon>Bacteria</taxon>
        <taxon>Bacillati</taxon>
        <taxon>Actinomycetota</taxon>
        <taxon>Actinomycetes</taxon>
        <taxon>Glycomycetales</taxon>
        <taxon>Glycomycetaceae</taxon>
        <taxon>Glycomyces</taxon>
    </lineage>
</organism>
<accession>A0ABS3U1H6</accession>
<keyword evidence="2" id="KW-1185">Reference proteome</keyword>
<gene>
    <name evidence="1" type="ORF">J5V16_07300</name>
</gene>
<dbReference type="SUPFAM" id="SSF81301">
    <property type="entry name" value="Nucleotidyltransferase"/>
    <property type="match status" value="1"/>
</dbReference>
<dbReference type="Pfam" id="PF04229">
    <property type="entry name" value="GrpB"/>
    <property type="match status" value="1"/>
</dbReference>
<dbReference type="PANTHER" id="PTHR34822:SF1">
    <property type="entry name" value="GRPB FAMILY PROTEIN"/>
    <property type="match status" value="1"/>
</dbReference>
<dbReference type="InterPro" id="IPR043519">
    <property type="entry name" value="NT_sf"/>
</dbReference>
<dbReference type="PANTHER" id="PTHR34822">
    <property type="entry name" value="GRPB DOMAIN PROTEIN (AFU_ORTHOLOGUE AFUA_1G01530)"/>
    <property type="match status" value="1"/>
</dbReference>
<sequence>MSHDLTRYHETPRDDSIWVGGRPEPVAIAIAAYDPVWPALFEELAARVRAALGDKALGVEHVGSTSVPGLAAKPVIDIALTVADPADEPAYLPELEDAGFMLVIREPAWHQHRALKFARPNANLHVWGPGCPEVERQRMFRQWLIDHPEDLATYQDAKMAAASAANEAGEIVTEYNRRKQPVILEIYDRMFRSRGLI</sequence>
<evidence type="ECO:0000313" key="1">
    <source>
        <dbReference type="EMBL" id="MBO3732625.1"/>
    </source>
</evidence>
<evidence type="ECO:0000313" key="2">
    <source>
        <dbReference type="Proteomes" id="UP000681341"/>
    </source>
</evidence>
<dbReference type="Proteomes" id="UP000681341">
    <property type="component" value="Unassembled WGS sequence"/>
</dbReference>